<keyword evidence="2" id="KW-0472">Membrane</keyword>
<evidence type="ECO:0000256" key="1">
    <source>
        <dbReference type="SAM" id="MobiDB-lite"/>
    </source>
</evidence>
<name>A0A6N2KNL7_SALVM</name>
<dbReference type="Pfam" id="PF13962">
    <property type="entry name" value="PGG"/>
    <property type="match status" value="1"/>
</dbReference>
<dbReference type="PANTHER" id="PTHR24177">
    <property type="entry name" value="CASKIN"/>
    <property type="match status" value="1"/>
</dbReference>
<dbReference type="PANTHER" id="PTHR24177:SF103">
    <property type="entry name" value="PGG DOMAIN-CONTAINING PROTEIN"/>
    <property type="match status" value="1"/>
</dbReference>
<dbReference type="SMART" id="SM00248">
    <property type="entry name" value="ANK"/>
    <property type="match status" value="4"/>
</dbReference>
<feature type="compositionally biased region" description="Basic and acidic residues" evidence="1">
    <location>
        <begin position="304"/>
        <end position="317"/>
    </location>
</feature>
<feature type="domain" description="PGG" evidence="3">
    <location>
        <begin position="759"/>
        <end position="871"/>
    </location>
</feature>
<dbReference type="EMBL" id="CAADRP010000557">
    <property type="protein sequence ID" value="VFU29678.1"/>
    <property type="molecule type" value="Genomic_DNA"/>
</dbReference>
<dbReference type="InterPro" id="IPR002110">
    <property type="entry name" value="Ankyrin_rpt"/>
</dbReference>
<dbReference type="AlphaFoldDB" id="A0A6N2KNL7"/>
<feature type="transmembrane region" description="Helical" evidence="2">
    <location>
        <begin position="843"/>
        <end position="872"/>
    </location>
</feature>
<accession>A0A6N2KNL7</accession>
<keyword evidence="2" id="KW-0812">Transmembrane</keyword>
<evidence type="ECO:0000313" key="4">
    <source>
        <dbReference type="EMBL" id="VFU29678.1"/>
    </source>
</evidence>
<sequence length="976" mass="110509">MTDPSSSNATPLEEDKKTVCVPVLESWNYKEWRKEMKDILTSQELWEVVTRDQYERPKDATELATWDDDQKRKYRAAQNQSAKALMLIQRAVGEEIRKKVHVELQEKIITKKPKGSDQRRQSAERFEKEKCKDVWDTIGNLYGRSSSNINKENQKATAEESKKLKMKWIHVDTSQNEQELEEATKSSLFEYAMRGEWEKVKEIYTRKAAAHCAKITNSSDTALHIAVIDGEYDIAEQLLNLMSFEEARSALLVKNELGNTPLHLAAFVGNAKLCGCIASRVYKINTVRKNQNSEKDQNTSNEIEPERDLVEDKNSSENKEEREYILLVECNEENEAPLFVAVAQGKTDAFLCLHSYALPKQLISYYRGNKGGDTILHVAVSGEYFDLAFQIIHLYPDLVNMVNEKGMSPLHCLARRSTAFRSGYRLHPHCSFIYHCTIVDPLKVKESTLQPDSTNRPSQNRNNPRCPDNYKTCFHFFTLVSRAFFSFAGQEKLLPTSSSSPTSPDTNNSGHPIQSLISWLKKAFGGGDEADLGSAGESRLVPPNYGTIFELLKFGSKAMLVILGLEKHTWSIQVLDKLLEKNALYMYERSGSGGGRPNDLTDYSILDATKHEEDTPLLMAARNGITEIMEKILDKYSFAIHDLNSQKKNVVLLAVQYRQTHVYQFLIKRWKKNKVSDRVFRQVDDQGNSAMHHAATMIKDYKPWRIPGAALQMQWEIKWYKFVKSSMRQNFFPPFNHKSETPKEMFSKSHQDLVKSGGEWLTNTSQSCSVVAALIATVAFATSSTVPGGNEEKTGTPILENQIAFKIFAITSLIALCFSITSVIMFLAILTSRYEAKVFGNDLPIKVLLGLTSLFVSIAAILVCFCAGHFFVLSDELKFATFPLYGVACLPVTFFAIAQLPLYIDLIKATLTTVPQRRYVVIAAEKNDNSSPQSDVTMQINLQVTNLYWIKNEDRHLTKQQAGDKTSPNQETNEDT</sequence>
<feature type="transmembrane region" description="Helical" evidence="2">
    <location>
        <begin position="884"/>
        <end position="904"/>
    </location>
</feature>
<feature type="region of interest" description="Disordered" evidence="1">
    <location>
        <begin position="290"/>
        <end position="317"/>
    </location>
</feature>
<dbReference type="Pfam" id="PF12796">
    <property type="entry name" value="Ank_2"/>
    <property type="match status" value="1"/>
</dbReference>
<keyword evidence="2" id="KW-1133">Transmembrane helix</keyword>
<reference evidence="4" key="1">
    <citation type="submission" date="2019-03" db="EMBL/GenBank/DDBJ databases">
        <authorList>
            <person name="Mank J."/>
            <person name="Almeida P."/>
        </authorList>
    </citation>
    <scope>NUCLEOTIDE SEQUENCE</scope>
    <source>
        <strain evidence="4">78183</strain>
    </source>
</reference>
<dbReference type="SUPFAM" id="SSF48403">
    <property type="entry name" value="Ankyrin repeat"/>
    <property type="match status" value="2"/>
</dbReference>
<gene>
    <name evidence="4" type="ORF">SVIM_LOCUS109628</name>
</gene>
<dbReference type="InterPro" id="IPR036770">
    <property type="entry name" value="Ankyrin_rpt-contain_sf"/>
</dbReference>
<dbReference type="InterPro" id="IPR026961">
    <property type="entry name" value="PGG_dom"/>
</dbReference>
<evidence type="ECO:0000259" key="3">
    <source>
        <dbReference type="Pfam" id="PF13962"/>
    </source>
</evidence>
<proteinExistence type="predicted"/>
<evidence type="ECO:0000256" key="2">
    <source>
        <dbReference type="SAM" id="Phobius"/>
    </source>
</evidence>
<organism evidence="4">
    <name type="scientific">Salix viminalis</name>
    <name type="common">Common osier</name>
    <name type="synonym">Basket willow</name>
    <dbReference type="NCBI Taxonomy" id="40686"/>
    <lineage>
        <taxon>Eukaryota</taxon>
        <taxon>Viridiplantae</taxon>
        <taxon>Streptophyta</taxon>
        <taxon>Embryophyta</taxon>
        <taxon>Tracheophyta</taxon>
        <taxon>Spermatophyta</taxon>
        <taxon>Magnoliopsida</taxon>
        <taxon>eudicotyledons</taxon>
        <taxon>Gunneridae</taxon>
        <taxon>Pentapetalae</taxon>
        <taxon>rosids</taxon>
        <taxon>fabids</taxon>
        <taxon>Malpighiales</taxon>
        <taxon>Salicaceae</taxon>
        <taxon>Saliceae</taxon>
        <taxon>Salix</taxon>
    </lineage>
</organism>
<feature type="transmembrane region" description="Helical" evidence="2">
    <location>
        <begin position="807"/>
        <end position="831"/>
    </location>
</feature>
<protein>
    <recommendedName>
        <fullName evidence="3">PGG domain-containing protein</fullName>
    </recommendedName>
</protein>
<dbReference type="Gene3D" id="1.25.40.20">
    <property type="entry name" value="Ankyrin repeat-containing domain"/>
    <property type="match status" value="3"/>
</dbReference>